<gene>
    <name evidence="1" type="ORF">RRF57_010455</name>
</gene>
<comment type="caution">
    <text evidence="1">The sequence shown here is derived from an EMBL/GenBank/DDBJ whole genome shotgun (WGS) entry which is preliminary data.</text>
</comment>
<dbReference type="AlphaFoldDB" id="A0AAN7Z8I4"/>
<name>A0AAN7Z8I4_9PEZI</name>
<evidence type="ECO:0000313" key="2">
    <source>
        <dbReference type="Proteomes" id="UP001305414"/>
    </source>
</evidence>
<organism evidence="1 2">
    <name type="scientific">Xylaria bambusicola</name>
    <dbReference type="NCBI Taxonomy" id="326684"/>
    <lineage>
        <taxon>Eukaryota</taxon>
        <taxon>Fungi</taxon>
        <taxon>Dikarya</taxon>
        <taxon>Ascomycota</taxon>
        <taxon>Pezizomycotina</taxon>
        <taxon>Sordariomycetes</taxon>
        <taxon>Xylariomycetidae</taxon>
        <taxon>Xylariales</taxon>
        <taxon>Xylariaceae</taxon>
        <taxon>Xylaria</taxon>
    </lineage>
</organism>
<accession>A0AAN7Z8I4</accession>
<keyword evidence="2" id="KW-1185">Reference proteome</keyword>
<proteinExistence type="predicted"/>
<evidence type="ECO:0000313" key="1">
    <source>
        <dbReference type="EMBL" id="KAK5634742.1"/>
    </source>
</evidence>
<dbReference type="Proteomes" id="UP001305414">
    <property type="component" value="Unassembled WGS sequence"/>
</dbReference>
<dbReference type="EMBL" id="JAWHQM010000044">
    <property type="protein sequence ID" value="KAK5634742.1"/>
    <property type="molecule type" value="Genomic_DNA"/>
</dbReference>
<reference evidence="1 2" key="1">
    <citation type="submission" date="2023-10" db="EMBL/GenBank/DDBJ databases">
        <title>Draft genome sequence of Xylaria bambusicola isolate GMP-LS, the root and basal stem rot pathogen of sugarcane in Indonesia.</title>
        <authorList>
            <person name="Selvaraj P."/>
            <person name="Muralishankar V."/>
            <person name="Muruganantham S."/>
            <person name="Sp S."/>
            <person name="Haryani S."/>
            <person name="Lau K.J.X."/>
            <person name="Naqvi N.I."/>
        </authorList>
    </citation>
    <scope>NUCLEOTIDE SEQUENCE [LARGE SCALE GENOMIC DNA]</scope>
    <source>
        <strain evidence="1">GMP-LS</strain>
    </source>
</reference>
<protein>
    <submittedName>
        <fullName evidence="1">Uncharacterized protein</fullName>
    </submittedName>
</protein>
<sequence>MGHLVANDDVFSVGRPSQREGLSQTSDFIEDNFILDVPKSCNPITAHTTKLKFFGRVESNLFNGCRMSSELC</sequence>